<evidence type="ECO:0000313" key="5">
    <source>
        <dbReference type="EMBL" id="SEG52428.1"/>
    </source>
</evidence>
<evidence type="ECO:0000256" key="1">
    <source>
        <dbReference type="ARBA" id="ARBA00022676"/>
    </source>
</evidence>
<proteinExistence type="predicted"/>
<dbReference type="RefSeq" id="WP_103934182.1">
    <property type="nucleotide sequence ID" value="NZ_FNVA01000006.1"/>
</dbReference>
<dbReference type="GO" id="GO:0016758">
    <property type="term" value="F:hexosyltransferase activity"/>
    <property type="evidence" value="ECO:0007669"/>
    <property type="project" value="TreeGrafter"/>
</dbReference>
<organism evidence="5 6">
    <name type="scientific">Bryocella elongata</name>
    <dbReference type="NCBI Taxonomy" id="863522"/>
    <lineage>
        <taxon>Bacteria</taxon>
        <taxon>Pseudomonadati</taxon>
        <taxon>Acidobacteriota</taxon>
        <taxon>Terriglobia</taxon>
        <taxon>Terriglobales</taxon>
        <taxon>Acidobacteriaceae</taxon>
        <taxon>Bryocella</taxon>
    </lineage>
</organism>
<dbReference type="SUPFAM" id="SSF52091">
    <property type="entry name" value="SpoIIaa-like"/>
    <property type="match status" value="1"/>
</dbReference>
<feature type="domain" description="STAS" evidence="4">
    <location>
        <begin position="342"/>
        <end position="409"/>
    </location>
</feature>
<accession>A0A1H6AUV8</accession>
<evidence type="ECO:0000256" key="2">
    <source>
        <dbReference type="ARBA" id="ARBA00022679"/>
    </source>
</evidence>
<keyword evidence="1" id="KW-0328">Glycosyltransferase</keyword>
<sequence length="440" mass="48969">MSLLASWTYPRESAGVLEGPAGARTIPRRPSFADTAHITSIAPDVRTVALFGLPIANVSMDEAVAHIEHAIEARRFEQIATANLDFARNARVDANLHRVICDCTMVVPDGAPMLWAAKLFNRPLKQRVTGVDLVPRLAKLSADKGYGIYLLGSTESRADRAVQVLEGRFPGLHIAGRYAPPPCPLDEMDDDAILERIHTAKTRILLVAFGNPKQELWIARNRDRLEGIVAIGIGGSLDMIAGSLRRAPGIIQAMQLEWLFRMAQEPRRLLPRYARDFRALMHHLPTELSASRRQGSQAKLWPMEVTSDEKTRILRVPEILTGSDCYAVVREASSAARRGQMLIFDLVLTGRIEADGLGSLLEARRIMSAAKLPVWTVGINEPVRRLVESAGLTEMVRFVRNVPEAVRLAGRPTSDRRRNTQPYAGQERRDSRRQRRAPRA</sequence>
<dbReference type="InterPro" id="IPR002645">
    <property type="entry name" value="STAS_dom"/>
</dbReference>
<evidence type="ECO:0000313" key="6">
    <source>
        <dbReference type="Proteomes" id="UP000236728"/>
    </source>
</evidence>
<dbReference type="Pfam" id="PF03808">
    <property type="entry name" value="Glyco_tran_WecG"/>
    <property type="match status" value="1"/>
</dbReference>
<dbReference type="NCBIfam" id="TIGR00696">
    <property type="entry name" value="wecG_tagA_cpsF"/>
    <property type="match status" value="1"/>
</dbReference>
<dbReference type="AlphaFoldDB" id="A0A1H6AUV8"/>
<dbReference type="EMBL" id="FNVA01000006">
    <property type="protein sequence ID" value="SEG52428.1"/>
    <property type="molecule type" value="Genomic_DNA"/>
</dbReference>
<dbReference type="PROSITE" id="PS50801">
    <property type="entry name" value="STAS"/>
    <property type="match status" value="1"/>
</dbReference>
<dbReference type="OrthoDB" id="9771846at2"/>
<keyword evidence="6" id="KW-1185">Reference proteome</keyword>
<dbReference type="PANTHER" id="PTHR34136">
    <property type="match status" value="1"/>
</dbReference>
<dbReference type="Gene3D" id="3.30.750.24">
    <property type="entry name" value="STAS domain"/>
    <property type="match status" value="1"/>
</dbReference>
<dbReference type="InterPro" id="IPR036513">
    <property type="entry name" value="STAS_dom_sf"/>
</dbReference>
<gene>
    <name evidence="5" type="ORF">SAMN05421819_3296</name>
</gene>
<dbReference type="CDD" id="cd06533">
    <property type="entry name" value="Glyco_transf_WecG_TagA"/>
    <property type="match status" value="1"/>
</dbReference>
<protein>
    <submittedName>
        <fullName evidence="5">N-acetylmannosaminyltransferase</fullName>
    </submittedName>
</protein>
<dbReference type="Proteomes" id="UP000236728">
    <property type="component" value="Unassembled WGS sequence"/>
</dbReference>
<evidence type="ECO:0000259" key="4">
    <source>
        <dbReference type="PROSITE" id="PS50801"/>
    </source>
</evidence>
<feature type="compositionally biased region" description="Basic residues" evidence="3">
    <location>
        <begin position="431"/>
        <end position="440"/>
    </location>
</feature>
<reference evidence="5 6" key="1">
    <citation type="submission" date="2016-10" db="EMBL/GenBank/DDBJ databases">
        <authorList>
            <person name="de Groot N.N."/>
        </authorList>
    </citation>
    <scope>NUCLEOTIDE SEQUENCE [LARGE SCALE GENOMIC DNA]</scope>
    <source>
        <strain evidence="5 6">DSM 22489</strain>
    </source>
</reference>
<dbReference type="PANTHER" id="PTHR34136:SF1">
    <property type="entry name" value="UDP-N-ACETYL-D-MANNOSAMINURONIC ACID TRANSFERASE"/>
    <property type="match status" value="1"/>
</dbReference>
<keyword evidence="2 5" id="KW-0808">Transferase</keyword>
<name>A0A1H6AUV8_9BACT</name>
<feature type="region of interest" description="Disordered" evidence="3">
    <location>
        <begin position="409"/>
        <end position="440"/>
    </location>
</feature>
<evidence type="ECO:0000256" key="3">
    <source>
        <dbReference type="SAM" id="MobiDB-lite"/>
    </source>
</evidence>
<dbReference type="InterPro" id="IPR004629">
    <property type="entry name" value="WecG_TagA_CpsF"/>
</dbReference>